<dbReference type="STRING" id="1260918.AWC06_13070"/>
<dbReference type="RefSeq" id="WP_085196439.1">
    <property type="nucleotide sequence ID" value="NZ_JACKVI010000010.1"/>
</dbReference>
<keyword evidence="2" id="KW-1185">Reference proteome</keyword>
<dbReference type="AlphaFoldDB" id="A0A1X1UWR6"/>
<dbReference type="Proteomes" id="UP000194000">
    <property type="component" value="Unassembled WGS sequence"/>
</dbReference>
<evidence type="ECO:0000313" key="1">
    <source>
        <dbReference type="EMBL" id="ORV61286.1"/>
    </source>
</evidence>
<name>A0A1X1UWR6_9MYCO</name>
<sequence length="185" mass="19399">MTEPGSPQRLSDKDIGDALTRLNDLLEEVEQIPGPVGEIAVDAVSALARVYGEALARAIGHVAGNRAAREAFLNDELLGHLLVLHELHPESVDRRVSRAITKLSGPLDDQGARLELAAIEDGVATLRLAAHGCGSAGIADVVREAVLAAAPELSEVRVVSGAAHDTAFVPLEKLMSRPVTDGART</sequence>
<dbReference type="EMBL" id="LQOW01000016">
    <property type="protein sequence ID" value="ORV61286.1"/>
    <property type="molecule type" value="Genomic_DNA"/>
</dbReference>
<dbReference type="OrthoDB" id="9798220at2"/>
<evidence type="ECO:0000313" key="2">
    <source>
        <dbReference type="Proteomes" id="UP000194000"/>
    </source>
</evidence>
<protein>
    <recommendedName>
        <fullName evidence="3">NIF system FeS cluster assembly NifU C-terminal domain-containing protein</fullName>
    </recommendedName>
</protein>
<comment type="caution">
    <text evidence="1">The sequence shown here is derived from an EMBL/GenBank/DDBJ whole genome shotgun (WGS) entry which is preliminary data.</text>
</comment>
<proteinExistence type="predicted"/>
<reference evidence="1 2" key="1">
    <citation type="submission" date="2016-01" db="EMBL/GenBank/DDBJ databases">
        <title>The new phylogeny of the genus Mycobacterium.</title>
        <authorList>
            <person name="Tarcisio F."/>
            <person name="Conor M."/>
            <person name="Antonella G."/>
            <person name="Elisabetta G."/>
            <person name="Giulia F.S."/>
            <person name="Sara T."/>
            <person name="Anna F."/>
            <person name="Clotilde B."/>
            <person name="Roberto B."/>
            <person name="Veronica D.S."/>
            <person name="Fabio R."/>
            <person name="Monica P."/>
            <person name="Olivier J."/>
            <person name="Enrico T."/>
            <person name="Nicola S."/>
        </authorList>
    </citation>
    <scope>NUCLEOTIDE SEQUENCE [LARGE SCALE GENOMIC DNA]</scope>
    <source>
        <strain evidence="1 2">DSM 45731</strain>
    </source>
</reference>
<gene>
    <name evidence="1" type="ORF">AWC06_13070</name>
</gene>
<evidence type="ECO:0008006" key="3">
    <source>
        <dbReference type="Google" id="ProtNLM"/>
    </source>
</evidence>
<organism evidence="1 2">
    <name type="scientific">Mycobacterium fragae</name>
    <dbReference type="NCBI Taxonomy" id="1260918"/>
    <lineage>
        <taxon>Bacteria</taxon>
        <taxon>Bacillati</taxon>
        <taxon>Actinomycetota</taxon>
        <taxon>Actinomycetes</taxon>
        <taxon>Mycobacteriales</taxon>
        <taxon>Mycobacteriaceae</taxon>
        <taxon>Mycobacterium</taxon>
    </lineage>
</organism>
<accession>A0A1X1UWR6</accession>